<evidence type="ECO:0000313" key="2">
    <source>
        <dbReference type="EMBL" id="ETV69648.1"/>
    </source>
</evidence>
<evidence type="ECO:0000256" key="1">
    <source>
        <dbReference type="SAM" id="SignalP"/>
    </source>
</evidence>
<reference evidence="2" key="1">
    <citation type="submission" date="2013-12" db="EMBL/GenBank/DDBJ databases">
        <title>The Genome Sequence of Aphanomyces astaci APO3.</title>
        <authorList>
            <consortium name="The Broad Institute Genomics Platform"/>
            <person name="Russ C."/>
            <person name="Tyler B."/>
            <person name="van West P."/>
            <person name="Dieguez-Uribeondo J."/>
            <person name="Young S.K."/>
            <person name="Zeng Q."/>
            <person name="Gargeya S."/>
            <person name="Fitzgerald M."/>
            <person name="Abouelleil A."/>
            <person name="Alvarado L."/>
            <person name="Chapman S.B."/>
            <person name="Gainer-Dewar J."/>
            <person name="Goldberg J."/>
            <person name="Griggs A."/>
            <person name="Gujja S."/>
            <person name="Hansen M."/>
            <person name="Howarth C."/>
            <person name="Imamovic A."/>
            <person name="Ireland A."/>
            <person name="Larimer J."/>
            <person name="McCowan C."/>
            <person name="Murphy C."/>
            <person name="Pearson M."/>
            <person name="Poon T.W."/>
            <person name="Priest M."/>
            <person name="Roberts A."/>
            <person name="Saif S."/>
            <person name="Shea T."/>
            <person name="Sykes S."/>
            <person name="Wortman J."/>
            <person name="Nusbaum C."/>
            <person name="Birren B."/>
        </authorList>
    </citation>
    <scope>NUCLEOTIDE SEQUENCE [LARGE SCALE GENOMIC DNA]</scope>
    <source>
        <strain evidence="2">APO3</strain>
    </source>
</reference>
<feature type="signal peptide" evidence="1">
    <location>
        <begin position="1"/>
        <end position="25"/>
    </location>
</feature>
<feature type="chain" id="PRO_5004840564" description="Secreted protein" evidence="1">
    <location>
        <begin position="26"/>
        <end position="79"/>
    </location>
</feature>
<dbReference type="EMBL" id="KI913173">
    <property type="protein sequence ID" value="ETV69648.1"/>
    <property type="molecule type" value="Genomic_DNA"/>
</dbReference>
<dbReference type="GeneID" id="20816667"/>
<keyword evidence="1" id="KW-0732">Signal</keyword>
<dbReference type="AlphaFoldDB" id="W4FSQ1"/>
<evidence type="ECO:0008006" key="3">
    <source>
        <dbReference type="Google" id="ProtNLM"/>
    </source>
</evidence>
<protein>
    <recommendedName>
        <fullName evidence="3">Secreted protein</fullName>
    </recommendedName>
</protein>
<proteinExistence type="predicted"/>
<dbReference type="VEuPathDB" id="FungiDB:H257_14671"/>
<organism evidence="2">
    <name type="scientific">Aphanomyces astaci</name>
    <name type="common">Crayfish plague agent</name>
    <dbReference type="NCBI Taxonomy" id="112090"/>
    <lineage>
        <taxon>Eukaryota</taxon>
        <taxon>Sar</taxon>
        <taxon>Stramenopiles</taxon>
        <taxon>Oomycota</taxon>
        <taxon>Saprolegniomycetes</taxon>
        <taxon>Saprolegniales</taxon>
        <taxon>Verrucalvaceae</taxon>
        <taxon>Aphanomyces</taxon>
    </lineage>
</organism>
<accession>W4FSQ1</accession>
<dbReference type="RefSeq" id="XP_009840864.1">
    <property type="nucleotide sequence ID" value="XM_009842562.1"/>
</dbReference>
<sequence>MLPYKWCSLLNLLACTVVLEQESSGTLTATAHTLRSYSCKTSCTYSSAMLMTPTLLSAVMQSESLDSHRINVLQLAFDT</sequence>
<gene>
    <name evidence="2" type="ORF">H257_14671</name>
</gene>
<name>W4FSQ1_APHAT</name>